<dbReference type="Pfam" id="PF11951">
    <property type="entry name" value="Fungal_trans_2"/>
    <property type="match status" value="1"/>
</dbReference>
<feature type="region of interest" description="Disordered" evidence="2">
    <location>
        <begin position="330"/>
        <end position="353"/>
    </location>
</feature>
<dbReference type="GO" id="GO:0008270">
    <property type="term" value="F:zinc ion binding"/>
    <property type="evidence" value="ECO:0007669"/>
    <property type="project" value="InterPro"/>
</dbReference>
<dbReference type="AlphaFoldDB" id="S3DFH3"/>
<keyword evidence="1" id="KW-0539">Nucleus</keyword>
<protein>
    <recommendedName>
        <fullName evidence="5">Zn(2)-C6 fungal-type domain-containing protein</fullName>
    </recommendedName>
</protein>
<dbReference type="GeneID" id="19460358"/>
<dbReference type="Proteomes" id="UP000016922">
    <property type="component" value="Unassembled WGS sequence"/>
</dbReference>
<dbReference type="STRING" id="1116229.S3DFH3"/>
<dbReference type="RefSeq" id="XP_008086707.1">
    <property type="nucleotide sequence ID" value="XM_008088516.1"/>
</dbReference>
<dbReference type="GO" id="GO:0000981">
    <property type="term" value="F:DNA-binding transcription factor activity, RNA polymerase II-specific"/>
    <property type="evidence" value="ECO:0007669"/>
    <property type="project" value="InterPro"/>
</dbReference>
<dbReference type="InterPro" id="IPR001138">
    <property type="entry name" value="Zn2Cys6_DnaBD"/>
</dbReference>
<accession>S3DFH3</accession>
<feature type="compositionally biased region" description="Low complexity" evidence="2">
    <location>
        <begin position="332"/>
        <end position="345"/>
    </location>
</feature>
<dbReference type="CDD" id="cd00067">
    <property type="entry name" value="GAL4"/>
    <property type="match status" value="1"/>
</dbReference>
<evidence type="ECO:0000313" key="3">
    <source>
        <dbReference type="EMBL" id="EPE25388.1"/>
    </source>
</evidence>
<reference evidence="3 4" key="1">
    <citation type="journal article" date="2013" name="BMC Genomics">
        <title>Genomics-driven discovery of the pneumocandin biosynthetic gene cluster in the fungus Glarea lozoyensis.</title>
        <authorList>
            <person name="Chen L."/>
            <person name="Yue Q."/>
            <person name="Zhang X."/>
            <person name="Xiang M."/>
            <person name="Wang C."/>
            <person name="Li S."/>
            <person name="Che Y."/>
            <person name="Ortiz-Lopez F.J."/>
            <person name="Bills G.F."/>
            <person name="Liu X."/>
            <person name="An Z."/>
        </authorList>
    </citation>
    <scope>NUCLEOTIDE SEQUENCE [LARGE SCALE GENOMIC DNA]</scope>
    <source>
        <strain evidence="4">ATCC 20868 / MF5171</strain>
    </source>
</reference>
<dbReference type="InterPro" id="IPR053178">
    <property type="entry name" value="Osmoadaptation_assoc"/>
</dbReference>
<evidence type="ECO:0000313" key="4">
    <source>
        <dbReference type="Proteomes" id="UP000016922"/>
    </source>
</evidence>
<gene>
    <name evidence="3" type="ORF">GLAREA_01300</name>
</gene>
<proteinExistence type="predicted"/>
<dbReference type="EMBL" id="KE145371">
    <property type="protein sequence ID" value="EPE25388.1"/>
    <property type="molecule type" value="Genomic_DNA"/>
</dbReference>
<sequence length="499" mass="56844">MGICAQCDQKRPSCGQCQKSKRQCTGYQRNRQFKNLTSLDHDTLIGRKQPLNPITEPSFIEYDHSEQQLKQRRRNVKTKPSILIQSERVLTSVPQIFEHFLSEYIPRGGKAEQDPPVSWLQTVQNTGNLGDKTSLSLAITALSLVQLGRKHRDVELQHEGMAVYGQALEAIQTILSSKDLIYEDKTLTSCMTLLFFEVLEISGSNIRGWISHIQGTSQLFQLRGPGLHISGSSHQLFLGFRPTGIIYALSTRKSSYLGDEQWMTVPWQRAPKSDFHHLLDIMAKMPGLVEQTELAISRDAVSTSPTDMESLRERYWAIERQHRKWYTDLENSSTTPLSSETTSRTIASTTPSDLRPLTESSLGFPTFEIARMHLFYWAALLLIYHNVTSLPSPSTSLHEFAQAHIQSEIRTTATLIARSIPYLLSPESQTLGPQNVSFPLRTAMHAFSELGAEREERWCRDVFEELDKRGFPFGKILANVKWDDIPRFLYEVKDRENDV</sequence>
<dbReference type="OMA" id="KGCVTCR"/>
<dbReference type="PANTHER" id="PTHR38111">
    <property type="entry name" value="ZN(2)-C6 FUNGAL-TYPE DOMAIN-CONTAINING PROTEIN-RELATED"/>
    <property type="match status" value="1"/>
</dbReference>
<evidence type="ECO:0008006" key="5">
    <source>
        <dbReference type="Google" id="ProtNLM"/>
    </source>
</evidence>
<dbReference type="KEGG" id="glz:GLAREA_01300"/>
<dbReference type="HOGENOM" id="CLU_021599_2_0_1"/>
<dbReference type="InterPro" id="IPR021858">
    <property type="entry name" value="Fun_TF"/>
</dbReference>
<name>S3DFH3_GLAL2</name>
<dbReference type="OrthoDB" id="4491390at2759"/>
<organism evidence="3 4">
    <name type="scientific">Glarea lozoyensis (strain ATCC 20868 / MF5171)</name>
    <dbReference type="NCBI Taxonomy" id="1116229"/>
    <lineage>
        <taxon>Eukaryota</taxon>
        <taxon>Fungi</taxon>
        <taxon>Dikarya</taxon>
        <taxon>Ascomycota</taxon>
        <taxon>Pezizomycotina</taxon>
        <taxon>Leotiomycetes</taxon>
        <taxon>Helotiales</taxon>
        <taxon>Helotiaceae</taxon>
        <taxon>Glarea</taxon>
    </lineage>
</organism>
<evidence type="ECO:0000256" key="1">
    <source>
        <dbReference type="ARBA" id="ARBA00023242"/>
    </source>
</evidence>
<dbReference type="eggNOG" id="ENOG502SNQ1">
    <property type="taxonomic scope" value="Eukaryota"/>
</dbReference>
<evidence type="ECO:0000256" key="2">
    <source>
        <dbReference type="SAM" id="MobiDB-lite"/>
    </source>
</evidence>
<keyword evidence="4" id="KW-1185">Reference proteome</keyword>